<comment type="caution">
    <text evidence="2">The sequence shown here is derived from an EMBL/GenBank/DDBJ whole genome shotgun (WGS) entry which is preliminary data.</text>
</comment>
<organism evidence="2 3">
    <name type="scientific">Mucilaginibacter litoreus</name>
    <dbReference type="NCBI Taxonomy" id="1048221"/>
    <lineage>
        <taxon>Bacteria</taxon>
        <taxon>Pseudomonadati</taxon>
        <taxon>Bacteroidota</taxon>
        <taxon>Sphingobacteriia</taxon>
        <taxon>Sphingobacteriales</taxon>
        <taxon>Sphingobacteriaceae</taxon>
        <taxon>Mucilaginibacter</taxon>
    </lineage>
</organism>
<dbReference type="InterPro" id="IPR051043">
    <property type="entry name" value="Sulfatase_Mod_Factor_Kinase"/>
</dbReference>
<reference evidence="3" key="1">
    <citation type="journal article" date="2019" name="Int. J. Syst. Evol. Microbiol.">
        <title>The Global Catalogue of Microorganisms (GCM) 10K type strain sequencing project: providing services to taxonomists for standard genome sequencing and annotation.</title>
        <authorList>
            <consortium name="The Broad Institute Genomics Platform"/>
            <consortium name="The Broad Institute Genome Sequencing Center for Infectious Disease"/>
            <person name="Wu L."/>
            <person name="Ma J."/>
        </authorList>
    </citation>
    <scope>NUCLEOTIDE SEQUENCE [LARGE SCALE GENOMIC DNA]</scope>
    <source>
        <strain evidence="3">CCUG 61484</strain>
    </source>
</reference>
<dbReference type="PANTHER" id="PTHR23150">
    <property type="entry name" value="SULFATASE MODIFYING FACTOR 1, 2"/>
    <property type="match status" value="1"/>
</dbReference>
<name>A0ABW3AP96_9SPHI</name>
<evidence type="ECO:0000313" key="2">
    <source>
        <dbReference type="EMBL" id="MFD0792657.1"/>
    </source>
</evidence>
<dbReference type="Gene3D" id="3.90.1580.10">
    <property type="entry name" value="paralog of FGE (formylglycine-generating enzyme)"/>
    <property type="match status" value="2"/>
</dbReference>
<dbReference type="Pfam" id="PF03781">
    <property type="entry name" value="FGE-sulfatase"/>
    <property type="match status" value="1"/>
</dbReference>
<dbReference type="EMBL" id="JBHTHZ010000002">
    <property type="protein sequence ID" value="MFD0792657.1"/>
    <property type="molecule type" value="Genomic_DNA"/>
</dbReference>
<evidence type="ECO:0000313" key="3">
    <source>
        <dbReference type="Proteomes" id="UP001597010"/>
    </source>
</evidence>
<protein>
    <submittedName>
        <fullName evidence="2">SUMF1/EgtB/PvdO family nonheme iron enzyme</fullName>
    </submittedName>
</protein>
<dbReference type="Proteomes" id="UP001597010">
    <property type="component" value="Unassembled WGS sequence"/>
</dbReference>
<dbReference type="InterPro" id="IPR005532">
    <property type="entry name" value="SUMF_dom"/>
</dbReference>
<feature type="domain" description="Sulfatase-modifying factor enzyme-like" evidence="1">
    <location>
        <begin position="83"/>
        <end position="466"/>
    </location>
</feature>
<gene>
    <name evidence="2" type="ORF">ACFQZX_03450</name>
</gene>
<sequence>MVIFNCFRKNIFGFRYIKKLIYSGDLSQQAGKRVIDFGYQMKQLYFLIAVLAGTVLTGCGTGGNNGEVTGVRQRSFRATTPLNMVYVKGGTFLMGQTDQDVTFAQIAQTKQVTVSPFFMDETEISNSKYKQFVFWVRDSIAITNYLNDQQYYLQPKNGGQGNANGRKYINWDYVAKNPVFSTRGRNASANQQKLQGLYYQGDDRIFDRNEVDVRLLKYNYSIMSLRDASNYRYDKNKRRSDFIIRDTVGVYPDTLVWLNDFSYAANEPMVEGYFSHPAFRNYPVVGVTWRQARAFTVWRTRLMDGAKDKKHLPHNPAFDLPDEAQFEYAARGGRIGTDYPWGGPYIKNAKGCLMANFKPGRGNYTDDGGAYTVNVRSYFPNDFGLYNMAGNVAEWTSSAYDESASTFVHDLNPTFRYEAKAADPEVLKRKVVRGGSWKDIGYFLQNSTRSFEYQDTAKSYIGFRCVTIYPGRDIKDKR</sequence>
<dbReference type="InterPro" id="IPR016187">
    <property type="entry name" value="CTDL_fold"/>
</dbReference>
<proteinExistence type="predicted"/>
<evidence type="ECO:0000259" key="1">
    <source>
        <dbReference type="Pfam" id="PF03781"/>
    </source>
</evidence>
<dbReference type="PANTHER" id="PTHR23150:SF19">
    <property type="entry name" value="FORMYLGLYCINE-GENERATING ENZYME"/>
    <property type="match status" value="1"/>
</dbReference>
<dbReference type="InterPro" id="IPR042095">
    <property type="entry name" value="SUMF_sf"/>
</dbReference>
<accession>A0ABW3AP96</accession>
<keyword evidence="3" id="KW-1185">Reference proteome</keyword>
<dbReference type="RefSeq" id="WP_377111320.1">
    <property type="nucleotide sequence ID" value="NZ_JBHTHZ010000002.1"/>
</dbReference>
<dbReference type="SUPFAM" id="SSF56436">
    <property type="entry name" value="C-type lectin-like"/>
    <property type="match status" value="1"/>
</dbReference>